<dbReference type="InterPro" id="IPR001881">
    <property type="entry name" value="EGF-like_Ca-bd_dom"/>
</dbReference>
<protein>
    <recommendedName>
        <fullName evidence="6">EGF-like domain-containing protein</fullName>
    </recommendedName>
</protein>
<dbReference type="Pfam" id="PF12947">
    <property type="entry name" value="EGF_3"/>
    <property type="match status" value="1"/>
</dbReference>
<dbReference type="InterPro" id="IPR036056">
    <property type="entry name" value="Fibrinogen-like_C"/>
</dbReference>
<dbReference type="InterPro" id="IPR000152">
    <property type="entry name" value="EGF-type_Asp/Asn_hydroxyl_site"/>
</dbReference>
<evidence type="ECO:0000313" key="8">
    <source>
        <dbReference type="Proteomes" id="UP001159405"/>
    </source>
</evidence>
<dbReference type="SUPFAM" id="SSF57184">
    <property type="entry name" value="Growth factor receptor domain"/>
    <property type="match status" value="1"/>
</dbReference>
<keyword evidence="2" id="KW-0732">Signal</keyword>
<proteinExistence type="predicted"/>
<dbReference type="SMART" id="SM00181">
    <property type="entry name" value="EGF"/>
    <property type="match status" value="2"/>
</dbReference>
<dbReference type="Gene3D" id="2.60.120.200">
    <property type="match status" value="1"/>
</dbReference>
<reference evidence="7 8" key="1">
    <citation type="submission" date="2022-05" db="EMBL/GenBank/DDBJ databases">
        <authorList>
            <consortium name="Genoscope - CEA"/>
            <person name="William W."/>
        </authorList>
    </citation>
    <scope>NUCLEOTIDE SEQUENCE [LARGE SCALE GENOMIC DNA]</scope>
</reference>
<feature type="disulfide bond" evidence="5">
    <location>
        <begin position="316"/>
        <end position="325"/>
    </location>
</feature>
<dbReference type="Gene3D" id="2.10.25.10">
    <property type="entry name" value="Laminin"/>
    <property type="match status" value="2"/>
</dbReference>
<dbReference type="InterPro" id="IPR014716">
    <property type="entry name" value="Fibrinogen_a/b/g_C_1"/>
</dbReference>
<evidence type="ECO:0000313" key="7">
    <source>
        <dbReference type="EMBL" id="CAH3144019.1"/>
    </source>
</evidence>
<comment type="caution">
    <text evidence="7">The sequence shown here is derived from an EMBL/GenBank/DDBJ whole genome shotgun (WGS) entry which is preliminary data.</text>
</comment>
<dbReference type="InterPro" id="IPR000742">
    <property type="entry name" value="EGF"/>
</dbReference>
<keyword evidence="4 5" id="KW-1015">Disulfide bond</keyword>
<dbReference type="InterPro" id="IPR009030">
    <property type="entry name" value="Growth_fac_rcpt_cys_sf"/>
</dbReference>
<dbReference type="CDD" id="cd00054">
    <property type="entry name" value="EGF_CA"/>
    <property type="match status" value="2"/>
</dbReference>
<dbReference type="Proteomes" id="UP001159405">
    <property type="component" value="Unassembled WGS sequence"/>
</dbReference>
<dbReference type="PANTHER" id="PTHR47635:SF2">
    <property type="entry name" value="LAMG-LIKE JELLYROLL FOLD DOMAIN-CONTAINING PROTEIN"/>
    <property type="match status" value="1"/>
</dbReference>
<keyword evidence="8" id="KW-1185">Reference proteome</keyword>
<sequence length="660" mass="72423">MFPLNAAYGTKDVKNSASPGIPSGVYLSTGPQGQLGGSYEFTGSARSYIEFSNTAGGPLDVRYSMTLLCWVHCEVQNGPIFNYRTGGKYGVHLWVVSGKFFARFNSRDYMNTNNLAHTNIVGRWTFVGASYNHTSGQVNAWVDGILVQTKNIGGGIDLGTQDSVRMGVRDNDDRYFKGKISQMQVYDVALTQTQIQAIMNYFVDECRHMEFRNSGTFLGKRLINHVIKSLEIVQENFCGALCFMENNCVSFNTEIRGGSSSKCELNNASHNEYPHDLQPWTNYTYRGAKNHCDAQRCQNGGTCQAGFTDKGYRCSCIPGFSGYHCESGGSVWMPFLSVACSFSCAADSFQQNISLCRVCKKALCSLSVSQKYIDACSEAGSCGVNAVCNNNYGSYSCTCAEGYYGNGFTCTAALSCSDIRTIEGFQTASGTKWLSGINSLKFQAYCDMESDDQGWTLIARFSNNDTRNWMADSGEWWYDKNVAAGETTDPSGNTDMISPAFWLVSAIEFKITRSDDPQHTALLQTINNCLGGQTFRSKITSYGNFRNGAVWASNSCQESCTVQYEGHFTITKGFSQAGCSSQLQSATEIGFWCDWGNGDEAVIMIGGGGNNCARADHGIGVTESNQGSFEYHASGSQKEEDFGDSPTKLTKNYSLNMWIR</sequence>
<dbReference type="InterPro" id="IPR024731">
    <property type="entry name" value="NELL2-like_EGF"/>
</dbReference>
<evidence type="ECO:0000256" key="1">
    <source>
        <dbReference type="ARBA" id="ARBA00022536"/>
    </source>
</evidence>
<evidence type="ECO:0000256" key="4">
    <source>
        <dbReference type="ARBA" id="ARBA00023157"/>
    </source>
</evidence>
<dbReference type="EMBL" id="CALNXK010000072">
    <property type="protein sequence ID" value="CAH3144019.1"/>
    <property type="molecule type" value="Genomic_DNA"/>
</dbReference>
<gene>
    <name evidence="7" type="ORF">PLOB_00043713</name>
</gene>
<dbReference type="SUPFAM" id="SSF56496">
    <property type="entry name" value="Fibrinogen C-terminal domain-like"/>
    <property type="match status" value="1"/>
</dbReference>
<accession>A0ABN8PHK5</accession>
<dbReference type="Pfam" id="PF13385">
    <property type="entry name" value="Laminin_G_3"/>
    <property type="match status" value="1"/>
</dbReference>
<name>A0ABN8PHK5_9CNID</name>
<organism evidence="7 8">
    <name type="scientific">Porites lobata</name>
    <dbReference type="NCBI Taxonomy" id="104759"/>
    <lineage>
        <taxon>Eukaryota</taxon>
        <taxon>Metazoa</taxon>
        <taxon>Cnidaria</taxon>
        <taxon>Anthozoa</taxon>
        <taxon>Hexacorallia</taxon>
        <taxon>Scleractinia</taxon>
        <taxon>Fungiina</taxon>
        <taxon>Poritidae</taxon>
        <taxon>Porites</taxon>
    </lineage>
</organism>
<evidence type="ECO:0000256" key="2">
    <source>
        <dbReference type="ARBA" id="ARBA00022729"/>
    </source>
</evidence>
<dbReference type="PROSITE" id="PS50026">
    <property type="entry name" value="EGF_3"/>
    <property type="match status" value="2"/>
</dbReference>
<dbReference type="InterPro" id="IPR013320">
    <property type="entry name" value="ConA-like_dom_sf"/>
</dbReference>
<dbReference type="PROSITE" id="PS00022">
    <property type="entry name" value="EGF_1"/>
    <property type="match status" value="1"/>
</dbReference>
<evidence type="ECO:0000256" key="5">
    <source>
        <dbReference type="PROSITE-ProRule" id="PRU00076"/>
    </source>
</evidence>
<feature type="domain" description="EGF-like" evidence="6">
    <location>
        <begin position="288"/>
        <end position="326"/>
    </location>
</feature>
<feature type="domain" description="EGF-like" evidence="6">
    <location>
        <begin position="372"/>
        <end position="411"/>
    </location>
</feature>
<dbReference type="PROSITE" id="PS00010">
    <property type="entry name" value="ASX_HYDROXYL"/>
    <property type="match status" value="1"/>
</dbReference>
<dbReference type="Gene3D" id="3.90.215.10">
    <property type="entry name" value="Gamma Fibrinogen, chain A, domain 1"/>
    <property type="match status" value="1"/>
</dbReference>
<keyword evidence="3" id="KW-0677">Repeat</keyword>
<dbReference type="PANTHER" id="PTHR47635">
    <property type="entry name" value="CUB DOMAIN-CONTAINING PROTEIN"/>
    <property type="match status" value="1"/>
</dbReference>
<dbReference type="PROSITE" id="PS01186">
    <property type="entry name" value="EGF_2"/>
    <property type="match status" value="2"/>
</dbReference>
<feature type="disulfide bond" evidence="5">
    <location>
        <begin position="297"/>
        <end position="314"/>
    </location>
</feature>
<comment type="caution">
    <text evidence="5">Lacks conserved residue(s) required for the propagation of feature annotation.</text>
</comment>
<dbReference type="SUPFAM" id="SSF57196">
    <property type="entry name" value="EGF/Laminin"/>
    <property type="match status" value="1"/>
</dbReference>
<keyword evidence="1 5" id="KW-0245">EGF-like domain</keyword>
<dbReference type="SUPFAM" id="SSF49899">
    <property type="entry name" value="Concanavalin A-like lectins/glucanases"/>
    <property type="match status" value="1"/>
</dbReference>
<evidence type="ECO:0000256" key="3">
    <source>
        <dbReference type="ARBA" id="ARBA00022737"/>
    </source>
</evidence>
<evidence type="ECO:0000259" key="6">
    <source>
        <dbReference type="PROSITE" id="PS50026"/>
    </source>
</evidence>
<dbReference type="SMART" id="SM00179">
    <property type="entry name" value="EGF_CA"/>
    <property type="match status" value="2"/>
</dbReference>